<dbReference type="PATRIC" id="fig|1121405.3.peg.667"/>
<evidence type="ECO:0000259" key="1">
    <source>
        <dbReference type="SMART" id="SM00834"/>
    </source>
</evidence>
<gene>
    <name evidence="2" type="ORF">dsmv_1355</name>
</gene>
<keyword evidence="3" id="KW-1185">Reference proteome</keyword>
<dbReference type="STRING" id="897.B2D07_08785"/>
<dbReference type="Pfam" id="PF09723">
    <property type="entry name" value="Zn_ribbon_8"/>
    <property type="match status" value="1"/>
</dbReference>
<dbReference type="InterPro" id="IPR013429">
    <property type="entry name" value="Regulatory_FmdB_Zinc_ribbon"/>
</dbReference>
<dbReference type="NCBIfam" id="TIGR02605">
    <property type="entry name" value="CxxC_CxxC_SSSS"/>
    <property type="match status" value="1"/>
</dbReference>
<dbReference type="RefSeq" id="WP_020875702.1">
    <property type="nucleotide sequence ID" value="NZ_ATHJ01000057.1"/>
</dbReference>
<dbReference type="EMBL" id="ATHJ01000057">
    <property type="protein sequence ID" value="EPR43329.1"/>
    <property type="molecule type" value="Genomic_DNA"/>
</dbReference>
<protein>
    <submittedName>
        <fullName evidence="2">Regulatory protein, FmdB family</fullName>
    </submittedName>
</protein>
<comment type="caution">
    <text evidence="2">The sequence shown here is derived from an EMBL/GenBank/DDBJ whole genome shotgun (WGS) entry which is preliminary data.</text>
</comment>
<evidence type="ECO:0000313" key="3">
    <source>
        <dbReference type="Proteomes" id="UP000014977"/>
    </source>
</evidence>
<dbReference type="Proteomes" id="UP000014977">
    <property type="component" value="Unassembled WGS sequence"/>
</dbReference>
<dbReference type="OrthoDB" id="9813321at2"/>
<dbReference type="SMART" id="SM00834">
    <property type="entry name" value="CxxC_CXXC_SSSS"/>
    <property type="match status" value="1"/>
</dbReference>
<organism evidence="2 3">
    <name type="scientific">Desulfococcus multivorans DSM 2059</name>
    <dbReference type="NCBI Taxonomy" id="1121405"/>
    <lineage>
        <taxon>Bacteria</taxon>
        <taxon>Pseudomonadati</taxon>
        <taxon>Thermodesulfobacteriota</taxon>
        <taxon>Desulfobacteria</taxon>
        <taxon>Desulfobacterales</taxon>
        <taxon>Desulfococcaceae</taxon>
        <taxon>Desulfococcus</taxon>
    </lineage>
</organism>
<feature type="domain" description="Putative regulatory protein FmdB zinc ribbon" evidence="1">
    <location>
        <begin position="1"/>
        <end position="40"/>
    </location>
</feature>
<dbReference type="AlphaFoldDB" id="S7V9G4"/>
<sequence length="66" mass="7133">MPYYEFECPSCGKLTEELVKVGTEEIPCSRCGRAAKKIMSRCTFSLKGGGWYADGYGSSKTGAPKA</sequence>
<reference evidence="2 3" key="1">
    <citation type="journal article" date="2013" name="Genome Announc.">
        <title>Draft genome sequences for three mercury-methylating, sulfate-reducing bacteria.</title>
        <authorList>
            <person name="Brown S.D."/>
            <person name="Hurt R.A.Jr."/>
            <person name="Gilmour C.C."/>
            <person name="Elias D.A."/>
        </authorList>
    </citation>
    <scope>NUCLEOTIDE SEQUENCE [LARGE SCALE GENOMIC DNA]</scope>
    <source>
        <strain evidence="2 3">DSM 2059</strain>
    </source>
</reference>
<evidence type="ECO:0000313" key="2">
    <source>
        <dbReference type="EMBL" id="EPR43329.1"/>
    </source>
</evidence>
<proteinExistence type="predicted"/>
<dbReference type="eggNOG" id="COG2331">
    <property type="taxonomic scope" value="Bacteria"/>
</dbReference>
<name>S7V9G4_DESML</name>
<accession>S7V9G4</accession>